<dbReference type="Proteomes" id="UP000014680">
    <property type="component" value="Unassembled WGS sequence"/>
</dbReference>
<proteinExistence type="predicted"/>
<keyword evidence="2" id="KW-1185">Reference proteome</keyword>
<dbReference type="KEGG" id="eiv:EIN_497850"/>
<reference evidence="1 2" key="1">
    <citation type="submission" date="2012-10" db="EMBL/GenBank/DDBJ databases">
        <authorList>
            <person name="Zafar N."/>
            <person name="Inman J."/>
            <person name="Hall N."/>
            <person name="Lorenzi H."/>
            <person name="Caler E."/>
        </authorList>
    </citation>
    <scope>NUCLEOTIDE SEQUENCE [LARGE SCALE GENOMIC DNA]</scope>
    <source>
        <strain evidence="1 2">IP1</strain>
    </source>
</reference>
<evidence type="ECO:0000313" key="1">
    <source>
        <dbReference type="EMBL" id="ELP94605.1"/>
    </source>
</evidence>
<name>A0A0A1UG83_ENTIV</name>
<accession>A0A0A1UG83</accession>
<dbReference type="RefSeq" id="XP_004261376.1">
    <property type="nucleotide sequence ID" value="XM_004261328.1"/>
</dbReference>
<evidence type="ECO:0000313" key="2">
    <source>
        <dbReference type="Proteomes" id="UP000014680"/>
    </source>
</evidence>
<dbReference type="AlphaFoldDB" id="A0A0A1UG83"/>
<organism evidence="1 2">
    <name type="scientific">Entamoeba invadens IP1</name>
    <dbReference type="NCBI Taxonomy" id="370355"/>
    <lineage>
        <taxon>Eukaryota</taxon>
        <taxon>Amoebozoa</taxon>
        <taxon>Evosea</taxon>
        <taxon>Archamoebae</taxon>
        <taxon>Mastigamoebida</taxon>
        <taxon>Entamoebidae</taxon>
        <taxon>Entamoeba</taxon>
    </lineage>
</organism>
<gene>
    <name evidence="1" type="ORF">EIN_497850</name>
</gene>
<protein>
    <submittedName>
        <fullName evidence="1">Uncharacterized protein</fullName>
    </submittedName>
</protein>
<dbReference type="OrthoDB" id="9939624at2759"/>
<dbReference type="GeneID" id="14893584"/>
<dbReference type="VEuPathDB" id="AmoebaDB:EIN_497850"/>
<sequence>METNCKSLKKALVGVAHAVERVFSTNKQTGVKNEKADSQPFIVRDTEMDNIIGSLRYMFGNDYKRETYQINDNDYTSLRYMFTDMHLFLKDEAEQEKQDEIDEENSFAFLREMFGGAVVKKDVKVFDDSVIRNMSKLPKPSLHKMKGALVGKTRPE</sequence>
<dbReference type="EMBL" id="KB206184">
    <property type="protein sequence ID" value="ELP94605.1"/>
    <property type="molecule type" value="Genomic_DNA"/>
</dbReference>